<evidence type="ECO:0000313" key="7">
    <source>
        <dbReference type="Proteomes" id="UP001231189"/>
    </source>
</evidence>
<dbReference type="Gene3D" id="3.40.50.1110">
    <property type="entry name" value="SGNH hydrolase"/>
    <property type="match status" value="1"/>
</dbReference>
<evidence type="ECO:0000256" key="3">
    <source>
        <dbReference type="ARBA" id="ARBA00023098"/>
    </source>
</evidence>
<dbReference type="PANTHER" id="PTHR46020:SF31">
    <property type="entry name" value="SGNH HYDROLASE-TYPE ESTERASE DOMAIN-CONTAINING PROTEIN"/>
    <property type="match status" value="1"/>
</dbReference>
<feature type="signal peptide" evidence="5">
    <location>
        <begin position="1"/>
        <end position="26"/>
    </location>
</feature>
<sequence>MKLPSTAFLAFALLLLLNLNVCRVESARPQGLGTGHHAPGEGHHPPGEGHHHDHDHDGDGGHKGGHKHDHKHHHHDEEYDGYSFYVFGDSFADNGNLPSKNDQWPELTRQWHEPYSANGRFSNNQMVQSDFIANMLGQSESPPAHMVTSHVGQTGMNFAAGGAGVFKVQQGVTTLGEQVHAFHKLVKAKKIKKEHLEGNSVALVAISGNDYARVGVRTSGFFDITAFVDKVTTEIQTVVARLQEIGVDKVIVNNLFPVGCAPSQTRPNNHTTCEEQGNQGASLHNKYLGDKLADKEGVLVLDISAAFTEIIGHHGDGRGELAHKFGHKLTPCCESVDPKGYCGQRAYDEYNEIYSTYSVCDEPNGYFFWDDMNPTQAGWAAVMGQLESPIKEFLDLD</sequence>
<organism evidence="6 7">
    <name type="scientific">Lolium multiflorum</name>
    <name type="common">Italian ryegrass</name>
    <name type="synonym">Lolium perenne subsp. multiflorum</name>
    <dbReference type="NCBI Taxonomy" id="4521"/>
    <lineage>
        <taxon>Eukaryota</taxon>
        <taxon>Viridiplantae</taxon>
        <taxon>Streptophyta</taxon>
        <taxon>Embryophyta</taxon>
        <taxon>Tracheophyta</taxon>
        <taxon>Spermatophyta</taxon>
        <taxon>Magnoliopsida</taxon>
        <taxon>Liliopsida</taxon>
        <taxon>Poales</taxon>
        <taxon>Poaceae</taxon>
        <taxon>BOP clade</taxon>
        <taxon>Pooideae</taxon>
        <taxon>Poodae</taxon>
        <taxon>Poeae</taxon>
        <taxon>Poeae Chloroplast Group 2 (Poeae type)</taxon>
        <taxon>Loliodinae</taxon>
        <taxon>Loliinae</taxon>
        <taxon>Lolium</taxon>
    </lineage>
</organism>
<dbReference type="GO" id="GO:0006629">
    <property type="term" value="P:lipid metabolic process"/>
    <property type="evidence" value="ECO:0007669"/>
    <property type="project" value="UniProtKB-KW"/>
</dbReference>
<evidence type="ECO:0000256" key="2">
    <source>
        <dbReference type="ARBA" id="ARBA00022801"/>
    </source>
</evidence>
<dbReference type="InterPro" id="IPR001087">
    <property type="entry name" value="GDSL"/>
</dbReference>
<reference evidence="6" key="1">
    <citation type="submission" date="2023-07" db="EMBL/GenBank/DDBJ databases">
        <title>A chromosome-level genome assembly of Lolium multiflorum.</title>
        <authorList>
            <person name="Chen Y."/>
            <person name="Copetti D."/>
            <person name="Kolliker R."/>
            <person name="Studer B."/>
        </authorList>
    </citation>
    <scope>NUCLEOTIDE SEQUENCE</scope>
    <source>
        <strain evidence="6">02402/16</strain>
        <tissue evidence="6">Leaf</tissue>
    </source>
</reference>
<dbReference type="SUPFAM" id="SSF52266">
    <property type="entry name" value="SGNH hydrolase"/>
    <property type="match status" value="1"/>
</dbReference>
<dbReference type="Pfam" id="PF00657">
    <property type="entry name" value="Lipase_GDSL"/>
    <property type="match status" value="1"/>
</dbReference>
<evidence type="ECO:0008006" key="8">
    <source>
        <dbReference type="Google" id="ProtNLM"/>
    </source>
</evidence>
<comment type="caution">
    <text evidence="6">The sequence shown here is derived from an EMBL/GenBank/DDBJ whole genome shotgun (WGS) entry which is preliminary data.</text>
</comment>
<dbReference type="AlphaFoldDB" id="A0AAD8S1R3"/>
<evidence type="ECO:0000313" key="6">
    <source>
        <dbReference type="EMBL" id="KAK1643436.1"/>
    </source>
</evidence>
<feature type="compositionally biased region" description="Basic and acidic residues" evidence="4">
    <location>
        <begin position="38"/>
        <end position="62"/>
    </location>
</feature>
<dbReference type="PANTHER" id="PTHR46020">
    <property type="entry name" value="OSJNBB0059K02.9 PROTEIN"/>
    <property type="match status" value="1"/>
</dbReference>
<evidence type="ECO:0000256" key="4">
    <source>
        <dbReference type="SAM" id="MobiDB-lite"/>
    </source>
</evidence>
<feature type="chain" id="PRO_5041924669" description="GDSL esterase/lipase" evidence="5">
    <location>
        <begin position="27"/>
        <end position="397"/>
    </location>
</feature>
<keyword evidence="7" id="KW-1185">Reference proteome</keyword>
<dbReference type="GO" id="GO:0016788">
    <property type="term" value="F:hydrolase activity, acting on ester bonds"/>
    <property type="evidence" value="ECO:0007669"/>
    <property type="project" value="InterPro"/>
</dbReference>
<feature type="region of interest" description="Disordered" evidence="4">
    <location>
        <begin position="32"/>
        <end position="75"/>
    </location>
</feature>
<keyword evidence="2" id="KW-0378">Hydrolase</keyword>
<proteinExistence type="inferred from homology"/>
<evidence type="ECO:0000256" key="1">
    <source>
        <dbReference type="ARBA" id="ARBA00008668"/>
    </source>
</evidence>
<protein>
    <recommendedName>
        <fullName evidence="8">GDSL esterase/lipase</fullName>
    </recommendedName>
</protein>
<dbReference type="EMBL" id="JAUUTY010000004">
    <property type="protein sequence ID" value="KAK1643436.1"/>
    <property type="molecule type" value="Genomic_DNA"/>
</dbReference>
<comment type="similarity">
    <text evidence="1">Belongs to the 'GDSL' lipolytic enzyme family.</text>
</comment>
<accession>A0AAD8S1R3</accession>
<dbReference type="Proteomes" id="UP001231189">
    <property type="component" value="Unassembled WGS sequence"/>
</dbReference>
<dbReference type="InterPro" id="IPR036514">
    <property type="entry name" value="SGNH_hydro_sf"/>
</dbReference>
<evidence type="ECO:0000256" key="5">
    <source>
        <dbReference type="SAM" id="SignalP"/>
    </source>
</evidence>
<keyword evidence="5" id="KW-0732">Signal</keyword>
<name>A0AAD8S1R3_LOLMU</name>
<feature type="compositionally biased region" description="Basic residues" evidence="4">
    <location>
        <begin position="63"/>
        <end position="74"/>
    </location>
</feature>
<keyword evidence="3" id="KW-0443">Lipid metabolism</keyword>
<gene>
    <name evidence="6" type="ORF">QYE76_061241</name>
</gene>